<name>A0A6J4MSI7_9BACT</name>
<proteinExistence type="predicted"/>
<evidence type="ECO:0000313" key="1">
    <source>
        <dbReference type="EMBL" id="CAA9367554.1"/>
    </source>
</evidence>
<dbReference type="EMBL" id="CADCTV010000885">
    <property type="protein sequence ID" value="CAA9367554.1"/>
    <property type="molecule type" value="Genomic_DNA"/>
</dbReference>
<gene>
    <name evidence="1" type="ORF">AVDCRST_MAG89-4244</name>
</gene>
<organism evidence="1">
    <name type="scientific">uncultured Gemmatimonadota bacterium</name>
    <dbReference type="NCBI Taxonomy" id="203437"/>
    <lineage>
        <taxon>Bacteria</taxon>
        <taxon>Pseudomonadati</taxon>
        <taxon>Gemmatimonadota</taxon>
        <taxon>environmental samples</taxon>
    </lineage>
</organism>
<reference evidence="1" key="1">
    <citation type="submission" date="2020-02" db="EMBL/GenBank/DDBJ databases">
        <authorList>
            <person name="Meier V. D."/>
        </authorList>
    </citation>
    <scope>NUCLEOTIDE SEQUENCE</scope>
    <source>
        <strain evidence="1">AVDCRST_MAG89</strain>
    </source>
</reference>
<dbReference type="AlphaFoldDB" id="A0A6J4MSI7"/>
<sequence>MRPTEIFTREGILSVAVPADIAAAIAELYEDAAHEAVLETAALFLVRMGHERGAAQLRAWLAEDPGYLGAIPREVRRRLAFEPEAFLSKDAAR</sequence>
<accession>A0A6J4MSI7</accession>
<protein>
    <submittedName>
        <fullName evidence="1">Uncharacterized protein</fullName>
    </submittedName>
</protein>